<protein>
    <submittedName>
        <fullName evidence="3">Uncharacterized protein</fullName>
    </submittedName>
</protein>
<evidence type="ECO:0000313" key="3">
    <source>
        <dbReference type="EMBL" id="OJA11540.1"/>
    </source>
</evidence>
<keyword evidence="2" id="KW-1133">Transmembrane helix</keyword>
<evidence type="ECO:0000256" key="2">
    <source>
        <dbReference type="SAM" id="Phobius"/>
    </source>
</evidence>
<evidence type="ECO:0000313" key="4">
    <source>
        <dbReference type="Proteomes" id="UP000183567"/>
    </source>
</evidence>
<feature type="region of interest" description="Disordered" evidence="1">
    <location>
        <begin position="1"/>
        <end position="22"/>
    </location>
</feature>
<dbReference type="EMBL" id="LVVM01005025">
    <property type="protein sequence ID" value="OJA11540.1"/>
    <property type="molecule type" value="Genomic_DNA"/>
</dbReference>
<keyword evidence="2" id="KW-0472">Membrane</keyword>
<accession>A0A1J8QIH6</accession>
<comment type="caution">
    <text evidence="3">The sequence shown here is derived from an EMBL/GenBank/DDBJ whole genome shotgun (WGS) entry which is preliminary data.</text>
</comment>
<keyword evidence="4" id="KW-1185">Reference proteome</keyword>
<organism evidence="3 4">
    <name type="scientific">Rhizopogon vesiculosus</name>
    <dbReference type="NCBI Taxonomy" id="180088"/>
    <lineage>
        <taxon>Eukaryota</taxon>
        <taxon>Fungi</taxon>
        <taxon>Dikarya</taxon>
        <taxon>Basidiomycota</taxon>
        <taxon>Agaricomycotina</taxon>
        <taxon>Agaricomycetes</taxon>
        <taxon>Agaricomycetidae</taxon>
        <taxon>Boletales</taxon>
        <taxon>Suillineae</taxon>
        <taxon>Rhizopogonaceae</taxon>
        <taxon>Rhizopogon</taxon>
    </lineage>
</organism>
<dbReference type="AlphaFoldDB" id="A0A1J8QIH6"/>
<name>A0A1J8QIH6_9AGAM</name>
<feature type="compositionally biased region" description="Polar residues" evidence="1">
    <location>
        <begin position="1"/>
        <end position="17"/>
    </location>
</feature>
<dbReference type="Proteomes" id="UP000183567">
    <property type="component" value="Unassembled WGS sequence"/>
</dbReference>
<feature type="non-terminal residue" evidence="3">
    <location>
        <position position="1"/>
    </location>
</feature>
<reference evidence="3 4" key="1">
    <citation type="submission" date="2016-03" db="EMBL/GenBank/DDBJ databases">
        <title>Comparative genomics of the ectomycorrhizal sister species Rhizopogon vinicolor and Rhizopogon vesiculosus (Basidiomycota: Boletales) reveals a divergence of the mating type B locus.</title>
        <authorList>
            <person name="Mujic A.B."/>
            <person name="Kuo A."/>
            <person name="Tritt A."/>
            <person name="Lipzen A."/>
            <person name="Chen C."/>
            <person name="Johnson J."/>
            <person name="Sharma A."/>
            <person name="Barry K."/>
            <person name="Grigoriev I.V."/>
            <person name="Spatafora J.W."/>
        </authorList>
    </citation>
    <scope>NUCLEOTIDE SEQUENCE [LARGE SCALE GENOMIC DNA]</scope>
    <source>
        <strain evidence="3 4">AM-OR11-056</strain>
    </source>
</reference>
<keyword evidence="2" id="KW-0812">Transmembrane</keyword>
<gene>
    <name evidence="3" type="ORF">AZE42_09863</name>
</gene>
<sequence>TIGESSELQQSQRQHVTSHPDPHAVEVAPVRDEQALYVAPRQEPQEHLDIHITISRSFRSTARIMNACCDQLLSVKLQDNRNHLKSPALNFKRLRRRVRAFSGWFILLTMTFIVHDAELVITKFSHPDFWDRYRSIACGLHILGVHLDINISKVDLYDPQYSGSSYSMAC</sequence>
<proteinExistence type="predicted"/>
<evidence type="ECO:0000256" key="1">
    <source>
        <dbReference type="SAM" id="MobiDB-lite"/>
    </source>
</evidence>
<feature type="transmembrane region" description="Helical" evidence="2">
    <location>
        <begin position="101"/>
        <end position="121"/>
    </location>
</feature>